<dbReference type="Pfam" id="PF02423">
    <property type="entry name" value="OCD_Mu_crystall"/>
    <property type="match status" value="1"/>
</dbReference>
<protein>
    <recommendedName>
        <fullName evidence="3">Ornithine cyclodeaminase</fullName>
    </recommendedName>
</protein>
<dbReference type="PANTHER" id="PTHR13812">
    <property type="entry name" value="KETIMINE REDUCTASE MU-CRYSTALLIN"/>
    <property type="match status" value="1"/>
</dbReference>
<dbReference type="Proteomes" id="UP001595816">
    <property type="component" value="Unassembled WGS sequence"/>
</dbReference>
<accession>A0ABV8LZ31</accession>
<dbReference type="RefSeq" id="WP_253751103.1">
    <property type="nucleotide sequence ID" value="NZ_JAMZDZ010000001.1"/>
</dbReference>
<evidence type="ECO:0000313" key="2">
    <source>
        <dbReference type="Proteomes" id="UP001595816"/>
    </source>
</evidence>
<dbReference type="SUPFAM" id="SSF51735">
    <property type="entry name" value="NAD(P)-binding Rossmann-fold domains"/>
    <property type="match status" value="1"/>
</dbReference>
<dbReference type="InterPro" id="IPR003462">
    <property type="entry name" value="ODC_Mu_crystall"/>
</dbReference>
<dbReference type="InterPro" id="IPR023401">
    <property type="entry name" value="ODC_N"/>
</dbReference>
<reference evidence="2" key="1">
    <citation type="journal article" date="2019" name="Int. J. Syst. Evol. Microbiol.">
        <title>The Global Catalogue of Microorganisms (GCM) 10K type strain sequencing project: providing services to taxonomists for standard genome sequencing and annotation.</title>
        <authorList>
            <consortium name="The Broad Institute Genomics Platform"/>
            <consortium name="The Broad Institute Genome Sequencing Center for Infectious Disease"/>
            <person name="Wu L."/>
            <person name="Ma J."/>
        </authorList>
    </citation>
    <scope>NUCLEOTIDE SEQUENCE [LARGE SCALE GENOMIC DNA]</scope>
    <source>
        <strain evidence="2">CGMCC 4.7289</strain>
    </source>
</reference>
<dbReference type="Gene3D" id="3.40.50.720">
    <property type="entry name" value="NAD(P)-binding Rossmann-like Domain"/>
    <property type="match status" value="1"/>
</dbReference>
<sequence length="188" mass="19268">MIPYLDADAIRRALSPSAAVDAITAALRSGLDPSASVARTSVALSHGELLLMPAEAGGYAGVKLATVAPGNAARGLPRINAVYTLFDAETLQPVALLDGTALTTLRTPAVTVAALRPALDRLGPLRVVVFGAGPQGHGHAETLAARYEVASLHVVSSQGVRPTLRDANVIICATTSAQPVFDSSELRG</sequence>
<keyword evidence="2" id="KW-1185">Reference proteome</keyword>
<name>A0ABV8LZ31_9ACTN</name>
<organism evidence="1 2">
    <name type="scientific">Hamadaea flava</name>
    <dbReference type="NCBI Taxonomy" id="1742688"/>
    <lineage>
        <taxon>Bacteria</taxon>
        <taxon>Bacillati</taxon>
        <taxon>Actinomycetota</taxon>
        <taxon>Actinomycetes</taxon>
        <taxon>Micromonosporales</taxon>
        <taxon>Micromonosporaceae</taxon>
        <taxon>Hamadaea</taxon>
    </lineage>
</organism>
<gene>
    <name evidence="1" type="ORF">ACFOZ4_37345</name>
</gene>
<dbReference type="PANTHER" id="PTHR13812:SF19">
    <property type="entry name" value="KETIMINE REDUCTASE MU-CRYSTALLIN"/>
    <property type="match status" value="1"/>
</dbReference>
<evidence type="ECO:0008006" key="3">
    <source>
        <dbReference type="Google" id="ProtNLM"/>
    </source>
</evidence>
<comment type="caution">
    <text evidence="1">The sequence shown here is derived from an EMBL/GenBank/DDBJ whole genome shotgun (WGS) entry which is preliminary data.</text>
</comment>
<proteinExistence type="predicted"/>
<dbReference type="InterPro" id="IPR036291">
    <property type="entry name" value="NAD(P)-bd_dom_sf"/>
</dbReference>
<dbReference type="Gene3D" id="3.30.1780.10">
    <property type="entry name" value="ornithine cyclodeaminase, domain 1"/>
    <property type="match status" value="1"/>
</dbReference>
<dbReference type="EMBL" id="JBHSAY010000029">
    <property type="protein sequence ID" value="MFC4136305.1"/>
    <property type="molecule type" value="Genomic_DNA"/>
</dbReference>
<evidence type="ECO:0000313" key="1">
    <source>
        <dbReference type="EMBL" id="MFC4136305.1"/>
    </source>
</evidence>